<dbReference type="OrthoDB" id="432381at2759"/>
<sequence length="379" mass="41845">MLFRLLKLRNLEAFTVSARFCHQLQRKKGISSELNTLKKAACAKGKEPLLASRRFSCTTNMAEKVTMVLDCDIGVDDATALMMALGQPNVDMLGITCVKGNIDVNQVAINALRVLQKCNRLDIPVYVGATTSILRHEIDARAVHGDDGLGNIPNPEAPPPSDMLQSEHAVQALIRLANEQPHKITLVAIGPLTNVALAMRLDPMFTSKLKEMVIMGGNIKGRGTGFWTAEFNFGSDPEAAHIVLEEAQCPTILVPLETCMDHSLSLEWFDKLALQDSSRAQFMHAVNKRSITRCRDVQKLAKYMCADACAMTVAIRRDSMEESTHSVCKVELQGKLTRGQVVTHKLNTPWIPDLKGVDIEVVTKFDMNTFCRIMNDAIA</sequence>
<organism evidence="3 4">
    <name type="scientific">Strongylocentrotus purpuratus</name>
    <name type="common">Purple sea urchin</name>
    <dbReference type="NCBI Taxonomy" id="7668"/>
    <lineage>
        <taxon>Eukaryota</taxon>
        <taxon>Metazoa</taxon>
        <taxon>Echinodermata</taxon>
        <taxon>Eleutherozoa</taxon>
        <taxon>Echinozoa</taxon>
        <taxon>Echinoidea</taxon>
        <taxon>Euechinoidea</taxon>
        <taxon>Echinacea</taxon>
        <taxon>Camarodonta</taxon>
        <taxon>Echinidea</taxon>
        <taxon>Strongylocentrotidae</taxon>
        <taxon>Strongylocentrotus</taxon>
    </lineage>
</organism>
<proteinExistence type="inferred from homology"/>
<evidence type="ECO:0000313" key="3">
    <source>
        <dbReference type="EnsemblMetazoa" id="XP_798997"/>
    </source>
</evidence>
<dbReference type="RefSeq" id="XP_798997.3">
    <property type="nucleotide sequence ID" value="XM_793904.5"/>
</dbReference>
<dbReference type="Gene3D" id="3.90.245.10">
    <property type="entry name" value="Ribonucleoside hydrolase-like"/>
    <property type="match status" value="1"/>
</dbReference>
<dbReference type="AlphaFoldDB" id="A0A7M7RHK5"/>
<dbReference type="InterPro" id="IPR052775">
    <property type="entry name" value="IUN_hydrolase"/>
</dbReference>
<reference evidence="4" key="1">
    <citation type="submission" date="2015-02" db="EMBL/GenBank/DDBJ databases">
        <title>Genome sequencing for Strongylocentrotus purpuratus.</title>
        <authorList>
            <person name="Murali S."/>
            <person name="Liu Y."/>
            <person name="Vee V."/>
            <person name="English A."/>
            <person name="Wang M."/>
            <person name="Skinner E."/>
            <person name="Han Y."/>
            <person name="Muzny D.M."/>
            <person name="Worley K.C."/>
            <person name="Gibbs R.A."/>
        </authorList>
    </citation>
    <scope>NUCLEOTIDE SEQUENCE</scope>
</reference>
<dbReference type="GO" id="GO:0016799">
    <property type="term" value="F:hydrolase activity, hydrolyzing N-glycosyl compounds"/>
    <property type="evidence" value="ECO:0007669"/>
    <property type="project" value="InterPro"/>
</dbReference>
<name>A0A7M7RHK5_STRPU</name>
<dbReference type="KEGG" id="spu:594464"/>
<reference evidence="3" key="2">
    <citation type="submission" date="2021-01" db="UniProtKB">
        <authorList>
            <consortium name="EnsemblMetazoa"/>
        </authorList>
    </citation>
    <scope>IDENTIFICATION</scope>
</reference>
<accession>A0A7M7RHK5</accession>
<dbReference type="CDD" id="cd02649">
    <property type="entry name" value="nuc_hydro_CeIAG"/>
    <property type="match status" value="1"/>
</dbReference>
<dbReference type="InterPro" id="IPR001910">
    <property type="entry name" value="Inosine/uridine_hydrolase_dom"/>
</dbReference>
<dbReference type="PANTHER" id="PTHR46190:SF1">
    <property type="entry name" value="SI:CH211-201H21.5"/>
    <property type="match status" value="1"/>
</dbReference>
<comment type="similarity">
    <text evidence="1">Belongs to the IUNH family.</text>
</comment>
<evidence type="ECO:0000256" key="1">
    <source>
        <dbReference type="ARBA" id="ARBA00009176"/>
    </source>
</evidence>
<dbReference type="Pfam" id="PF01156">
    <property type="entry name" value="IU_nuc_hydro"/>
    <property type="match status" value="1"/>
</dbReference>
<dbReference type="OMA" id="ARSPEYE"/>
<evidence type="ECO:0000259" key="2">
    <source>
        <dbReference type="Pfam" id="PF01156"/>
    </source>
</evidence>
<dbReference type="PANTHER" id="PTHR46190">
    <property type="entry name" value="SI:CH211-201H21.5-RELATED"/>
    <property type="match status" value="1"/>
</dbReference>
<dbReference type="InterPro" id="IPR036452">
    <property type="entry name" value="Ribo_hydro-like"/>
</dbReference>
<dbReference type="SUPFAM" id="SSF53590">
    <property type="entry name" value="Nucleoside hydrolase"/>
    <property type="match status" value="1"/>
</dbReference>
<evidence type="ECO:0000313" key="4">
    <source>
        <dbReference type="Proteomes" id="UP000007110"/>
    </source>
</evidence>
<dbReference type="Proteomes" id="UP000007110">
    <property type="component" value="Unassembled WGS sequence"/>
</dbReference>
<protein>
    <recommendedName>
        <fullName evidence="2">Inosine/uridine-preferring nucleoside hydrolase domain-containing protein</fullName>
    </recommendedName>
</protein>
<dbReference type="GeneID" id="594464"/>
<feature type="domain" description="Inosine/uridine-preferring nucleoside hydrolase" evidence="2">
    <location>
        <begin position="68"/>
        <end position="370"/>
    </location>
</feature>
<keyword evidence="4" id="KW-1185">Reference proteome</keyword>
<dbReference type="EnsemblMetazoa" id="XM_793904">
    <property type="protein sequence ID" value="XP_798997"/>
    <property type="gene ID" value="LOC594464"/>
</dbReference>